<evidence type="ECO:0000313" key="2">
    <source>
        <dbReference type="EMBL" id="KAJ3207566.1"/>
    </source>
</evidence>
<feature type="region of interest" description="Disordered" evidence="1">
    <location>
        <begin position="1"/>
        <end position="72"/>
    </location>
</feature>
<reference evidence="2" key="1">
    <citation type="submission" date="2020-05" db="EMBL/GenBank/DDBJ databases">
        <title>Phylogenomic resolution of chytrid fungi.</title>
        <authorList>
            <person name="Stajich J.E."/>
            <person name="Amses K."/>
            <person name="Simmons R."/>
            <person name="Seto K."/>
            <person name="Myers J."/>
            <person name="Bonds A."/>
            <person name="Quandt C.A."/>
            <person name="Barry K."/>
            <person name="Liu P."/>
            <person name="Grigoriev I."/>
            <person name="Longcore J.E."/>
            <person name="James T.Y."/>
        </authorList>
    </citation>
    <scope>NUCLEOTIDE SEQUENCE</scope>
    <source>
        <strain evidence="2">JEL0476</strain>
    </source>
</reference>
<gene>
    <name evidence="2" type="ORF">HK099_000244</name>
</gene>
<sequence>MGSKTNKKRKLEKENTTETSTVELNLTSEVINKNNTSKSNGTPKEIEKQPVSEKVQKKKKIKNIEKITSTEATGKLESNDEILFKKKKKRKLSKDQSTDVKSHKHHSINSVFHESIKENTTILNDNDTSSFDENLITAQFLHTTTEQAKVSDKGETKKNNIFIEDKTVVNVDLKSLISGEQSSFSLFGNLNNQLKSDSILEKVSANRNVDERDNANEQNVDFAKEQEILQSFSTSKFFFFHLNSSDKIKERSIYSEDLEKQVFKRTKDLDGINETWEKNKKELTYDFKSKHKAALKKLTKMKRAK</sequence>
<dbReference type="AlphaFoldDB" id="A0AAD5TUX2"/>
<feature type="compositionally biased region" description="Polar residues" evidence="1">
    <location>
        <begin position="17"/>
        <end position="42"/>
    </location>
</feature>
<comment type="caution">
    <text evidence="2">The sequence shown here is derived from an EMBL/GenBank/DDBJ whole genome shotgun (WGS) entry which is preliminary data.</text>
</comment>
<keyword evidence="3" id="KW-1185">Reference proteome</keyword>
<name>A0AAD5TUX2_9FUNG</name>
<feature type="compositionally biased region" description="Basic residues" evidence="1">
    <location>
        <begin position="1"/>
        <end position="10"/>
    </location>
</feature>
<dbReference type="EMBL" id="JADGJW010001047">
    <property type="protein sequence ID" value="KAJ3207566.1"/>
    <property type="molecule type" value="Genomic_DNA"/>
</dbReference>
<evidence type="ECO:0000256" key="1">
    <source>
        <dbReference type="SAM" id="MobiDB-lite"/>
    </source>
</evidence>
<accession>A0AAD5TUX2</accession>
<organism evidence="2 3">
    <name type="scientific">Clydaea vesicula</name>
    <dbReference type="NCBI Taxonomy" id="447962"/>
    <lineage>
        <taxon>Eukaryota</taxon>
        <taxon>Fungi</taxon>
        <taxon>Fungi incertae sedis</taxon>
        <taxon>Chytridiomycota</taxon>
        <taxon>Chytridiomycota incertae sedis</taxon>
        <taxon>Chytridiomycetes</taxon>
        <taxon>Lobulomycetales</taxon>
        <taxon>Lobulomycetaceae</taxon>
        <taxon>Clydaea</taxon>
    </lineage>
</organism>
<protein>
    <submittedName>
        <fullName evidence="2">Uncharacterized protein</fullName>
    </submittedName>
</protein>
<evidence type="ECO:0000313" key="3">
    <source>
        <dbReference type="Proteomes" id="UP001211065"/>
    </source>
</evidence>
<dbReference type="Proteomes" id="UP001211065">
    <property type="component" value="Unassembled WGS sequence"/>
</dbReference>
<proteinExistence type="predicted"/>
<feature type="compositionally biased region" description="Basic and acidic residues" evidence="1">
    <location>
        <begin position="44"/>
        <end position="55"/>
    </location>
</feature>